<dbReference type="SMART" id="SM00052">
    <property type="entry name" value="EAL"/>
    <property type="match status" value="1"/>
</dbReference>
<dbReference type="PROSITE" id="PS50883">
    <property type="entry name" value="EAL"/>
    <property type="match status" value="1"/>
</dbReference>
<dbReference type="InterPro" id="IPR035919">
    <property type="entry name" value="EAL_sf"/>
</dbReference>
<dbReference type="InterPro" id="IPR001633">
    <property type="entry name" value="EAL_dom"/>
</dbReference>
<evidence type="ECO:0000313" key="2">
    <source>
        <dbReference type="EMBL" id="SDW58357.1"/>
    </source>
</evidence>
<dbReference type="OrthoDB" id="581425at2"/>
<name>A0A1H2UQF5_9BACI</name>
<keyword evidence="3" id="KW-1185">Reference proteome</keyword>
<dbReference type="CDD" id="cd01948">
    <property type="entry name" value="EAL"/>
    <property type="match status" value="1"/>
</dbReference>
<dbReference type="RefSeq" id="WP_091614059.1">
    <property type="nucleotide sequence ID" value="NZ_FNNC01000003.1"/>
</dbReference>
<dbReference type="EMBL" id="FNNC01000003">
    <property type="protein sequence ID" value="SDW58357.1"/>
    <property type="molecule type" value="Genomic_DNA"/>
</dbReference>
<dbReference type="STRING" id="1122204.SAMN05421781_1838"/>
<dbReference type="SUPFAM" id="SSF141868">
    <property type="entry name" value="EAL domain-like"/>
    <property type="match status" value="1"/>
</dbReference>
<accession>A0A1H2UQF5</accession>
<feature type="domain" description="EAL" evidence="1">
    <location>
        <begin position="101"/>
        <end position="352"/>
    </location>
</feature>
<proteinExistence type="predicted"/>
<organism evidence="2 3">
    <name type="scientific">Marinococcus luteus</name>
    <dbReference type="NCBI Taxonomy" id="1122204"/>
    <lineage>
        <taxon>Bacteria</taxon>
        <taxon>Bacillati</taxon>
        <taxon>Bacillota</taxon>
        <taxon>Bacilli</taxon>
        <taxon>Bacillales</taxon>
        <taxon>Bacillaceae</taxon>
        <taxon>Marinococcus</taxon>
    </lineage>
</organism>
<evidence type="ECO:0000259" key="1">
    <source>
        <dbReference type="PROSITE" id="PS50883"/>
    </source>
</evidence>
<evidence type="ECO:0000313" key="3">
    <source>
        <dbReference type="Proteomes" id="UP000199488"/>
    </source>
</evidence>
<dbReference type="Proteomes" id="UP000199488">
    <property type="component" value="Unassembled WGS sequence"/>
</dbReference>
<dbReference type="Pfam" id="PF00563">
    <property type="entry name" value="EAL"/>
    <property type="match status" value="1"/>
</dbReference>
<sequence length="352" mass="39645">MNQCSSCTALPDLESSGYLLFTHTAFSVLRELHYHLLRSGYTSYIQDNTLHYYYSAVQTLGPFLNFIEHNLPGDLAGLKGAWTGKNQQTHANMIHFQQLKERVSQPSFMTVINDQQFTHHMQPIIQLNTGEVMGYEFLMRPRADAAQFRPDQLFSFSQQSGLQSLLDNRARIASIKTSAKYLKPGIKRFINFLPSSIYDPDHCLLSTFATARSCGISTKDLVFEVVETENFENPGLLLRIFQTFQSHGARVALDDLGAGYSTIDVMEELQPHYVKIDRSLVDRCDQDIKKQQRLEKIVSRAGSYGIITLAEGIERSEELNCVRELGFDLAQGYLIGKPKAVPEAPSISGCSE</sequence>
<dbReference type="AlphaFoldDB" id="A0A1H2UQF5"/>
<dbReference type="GO" id="GO:0071111">
    <property type="term" value="F:cyclic-guanylate-specific phosphodiesterase activity"/>
    <property type="evidence" value="ECO:0007669"/>
    <property type="project" value="InterPro"/>
</dbReference>
<dbReference type="Gene3D" id="3.20.20.450">
    <property type="entry name" value="EAL domain"/>
    <property type="match status" value="1"/>
</dbReference>
<dbReference type="InterPro" id="IPR050706">
    <property type="entry name" value="Cyclic-di-GMP_PDE-like"/>
</dbReference>
<dbReference type="PANTHER" id="PTHR33121">
    <property type="entry name" value="CYCLIC DI-GMP PHOSPHODIESTERASE PDEF"/>
    <property type="match status" value="1"/>
</dbReference>
<protein>
    <submittedName>
        <fullName evidence="2">EAL domain, c-di-GMP-specific phosphodiesterase class I (Or its enzymatically inactive variant)</fullName>
    </submittedName>
</protein>
<gene>
    <name evidence="2" type="ORF">SAMN05421781_1838</name>
</gene>
<dbReference type="PANTHER" id="PTHR33121:SF15">
    <property type="entry name" value="BLUE LIGHT- AND TEMPERATURE-REGULATED ANTIREPRESSOR BLUF"/>
    <property type="match status" value="1"/>
</dbReference>
<reference evidence="2 3" key="1">
    <citation type="submission" date="2016-10" db="EMBL/GenBank/DDBJ databases">
        <authorList>
            <person name="de Groot N.N."/>
        </authorList>
    </citation>
    <scope>NUCLEOTIDE SEQUENCE [LARGE SCALE GENOMIC DNA]</scope>
    <source>
        <strain evidence="2 3">DSM 23126</strain>
    </source>
</reference>